<reference evidence="2 3" key="1">
    <citation type="submission" date="2021-05" db="EMBL/GenBank/DDBJ databases">
        <title>Description of Cellulomonas sp. DKR-3 sp. nov.</title>
        <authorList>
            <person name="Dahal R.H."/>
            <person name="Chaudhary D.K."/>
        </authorList>
    </citation>
    <scope>NUCLEOTIDE SEQUENCE [LARGE SCALE GENOMIC DNA]</scope>
    <source>
        <strain evidence="2 3">DKR-3</strain>
    </source>
</reference>
<dbReference type="SUPFAM" id="SSF56219">
    <property type="entry name" value="DNase I-like"/>
    <property type="match status" value="1"/>
</dbReference>
<dbReference type="InterPro" id="IPR036691">
    <property type="entry name" value="Endo/exonu/phosph_ase_sf"/>
</dbReference>
<comment type="caution">
    <text evidence="2">The sequence shown here is derived from an EMBL/GenBank/DDBJ whole genome shotgun (WGS) entry which is preliminary data.</text>
</comment>
<keyword evidence="3" id="KW-1185">Reference proteome</keyword>
<keyword evidence="2" id="KW-0540">Nuclease</keyword>
<protein>
    <submittedName>
        <fullName evidence="2">Endonuclease/exonuclease/phosphatase family protein</fullName>
    </submittedName>
</protein>
<dbReference type="GO" id="GO:0004519">
    <property type="term" value="F:endonuclease activity"/>
    <property type="evidence" value="ECO:0007669"/>
    <property type="project" value="UniProtKB-KW"/>
</dbReference>
<evidence type="ECO:0000313" key="2">
    <source>
        <dbReference type="EMBL" id="MBT0993372.1"/>
    </source>
</evidence>
<gene>
    <name evidence="2" type="ORF">KIN34_03615</name>
</gene>
<proteinExistence type="predicted"/>
<sequence>MRIATFNLQHGRATTSGRVDHAALTRAVRSLDADVLALQEVDRGQLRSGRSDQAALVAQASGAAHVRMAPALVGPAGLWRRATARDRGGAAYGVAIVSRFTVREWTTIPLPRLPGVTLVGAGRVRRPYRDQPRVALVAVVETPHGAVTVVGTHLSYLPGQGERQLEHLLAALGTAEPLVVLGDLNLRPPAVRRVAGARGLEAIAAAPTYPAEEPRAQIDHVLGRGVRPAGPARAVATGVSDHRALVVDLTP</sequence>
<dbReference type="EMBL" id="JAHBOH010000001">
    <property type="protein sequence ID" value="MBT0993372.1"/>
    <property type="molecule type" value="Genomic_DNA"/>
</dbReference>
<evidence type="ECO:0000259" key="1">
    <source>
        <dbReference type="Pfam" id="PF03372"/>
    </source>
</evidence>
<keyword evidence="2" id="KW-0378">Hydrolase</keyword>
<keyword evidence="2" id="KW-0255">Endonuclease</keyword>
<dbReference type="Pfam" id="PF03372">
    <property type="entry name" value="Exo_endo_phos"/>
    <property type="match status" value="1"/>
</dbReference>
<dbReference type="InterPro" id="IPR051916">
    <property type="entry name" value="GPI-anchor_lipid_remodeler"/>
</dbReference>
<feature type="domain" description="Endonuclease/exonuclease/phosphatase" evidence="1">
    <location>
        <begin position="4"/>
        <end position="242"/>
    </location>
</feature>
<accession>A0ABS5TWA4</accession>
<dbReference type="Proteomes" id="UP000722125">
    <property type="component" value="Unassembled WGS sequence"/>
</dbReference>
<dbReference type="RefSeq" id="WP_214346786.1">
    <property type="nucleotide sequence ID" value="NZ_JAHBOH010000001.1"/>
</dbReference>
<organism evidence="2 3">
    <name type="scientific">Cellulomonas fulva</name>
    <dbReference type="NCBI Taxonomy" id="2835530"/>
    <lineage>
        <taxon>Bacteria</taxon>
        <taxon>Bacillati</taxon>
        <taxon>Actinomycetota</taxon>
        <taxon>Actinomycetes</taxon>
        <taxon>Micrococcales</taxon>
        <taxon>Cellulomonadaceae</taxon>
        <taxon>Cellulomonas</taxon>
    </lineage>
</organism>
<dbReference type="PANTHER" id="PTHR14859">
    <property type="entry name" value="CALCOFLUOR WHITE HYPERSENSITIVE PROTEIN PRECURSOR"/>
    <property type="match status" value="1"/>
</dbReference>
<dbReference type="Gene3D" id="3.60.10.10">
    <property type="entry name" value="Endonuclease/exonuclease/phosphatase"/>
    <property type="match status" value="1"/>
</dbReference>
<dbReference type="PANTHER" id="PTHR14859:SF1">
    <property type="entry name" value="PGAP2-INTERACTING PROTEIN"/>
    <property type="match status" value="1"/>
</dbReference>
<evidence type="ECO:0000313" key="3">
    <source>
        <dbReference type="Proteomes" id="UP000722125"/>
    </source>
</evidence>
<dbReference type="InterPro" id="IPR005135">
    <property type="entry name" value="Endo/exonuclease/phosphatase"/>
</dbReference>
<name>A0ABS5TWA4_9CELL</name>